<name>A0A7Y5ARD7_9GAMM</name>
<dbReference type="InterPro" id="IPR000160">
    <property type="entry name" value="GGDEF_dom"/>
</dbReference>
<feature type="domain" description="GGDEF" evidence="4">
    <location>
        <begin position="173"/>
        <end position="303"/>
    </location>
</feature>
<evidence type="ECO:0000259" key="4">
    <source>
        <dbReference type="PROSITE" id="PS50887"/>
    </source>
</evidence>
<evidence type="ECO:0000313" key="6">
    <source>
        <dbReference type="Proteomes" id="UP000523161"/>
    </source>
</evidence>
<dbReference type="PANTHER" id="PTHR45138:SF9">
    <property type="entry name" value="DIGUANYLATE CYCLASE DGCM-RELATED"/>
    <property type="match status" value="1"/>
</dbReference>
<comment type="cofactor">
    <cofactor evidence="1">
        <name>Mg(2+)</name>
        <dbReference type="ChEBI" id="CHEBI:18420"/>
    </cofactor>
</comment>
<reference evidence="5 6" key="1">
    <citation type="submission" date="2020-06" db="EMBL/GenBank/DDBJ databases">
        <title>Rheinheimera sp. nov., a marine bacterium isolated from coastal.</title>
        <authorList>
            <person name="Yu Q."/>
            <person name="Qi Y."/>
            <person name="Pu J."/>
        </authorList>
    </citation>
    <scope>NUCLEOTIDE SEQUENCE [LARGE SCALE GENOMIC DNA]</scope>
    <source>
        <strain evidence="5 6">YQF-2</strain>
    </source>
</reference>
<organism evidence="5 6">
    <name type="scientific">Rheinheimera lutimaris</name>
    <dbReference type="NCBI Taxonomy" id="2740584"/>
    <lineage>
        <taxon>Bacteria</taxon>
        <taxon>Pseudomonadati</taxon>
        <taxon>Pseudomonadota</taxon>
        <taxon>Gammaproteobacteria</taxon>
        <taxon>Chromatiales</taxon>
        <taxon>Chromatiaceae</taxon>
        <taxon>Rheinheimera</taxon>
    </lineage>
</organism>
<dbReference type="AlphaFoldDB" id="A0A7Y5ARD7"/>
<proteinExistence type="predicted"/>
<dbReference type="Pfam" id="PF00990">
    <property type="entry name" value="GGDEF"/>
    <property type="match status" value="1"/>
</dbReference>
<dbReference type="CDD" id="cd01949">
    <property type="entry name" value="GGDEF"/>
    <property type="match status" value="1"/>
</dbReference>
<dbReference type="InterPro" id="IPR050469">
    <property type="entry name" value="Diguanylate_Cyclase"/>
</dbReference>
<sequence>MPIINSADGIIECFKEAIFICTTAGEVVQSNSSANSLFNTFQYDFSHNVVNWLTTHHQQFVEWFHISTIQTGIVKGNINLPVNNEFRRYTTHLCGIRENAVTKPYAVLIRLEPKMRNMDFQFQDLKQHMQQVNQHLKVEYRHAHQDELTGLYNRRHFYSVASRGYNNLVNSTSAGCLVMLDIDNFKKINDVHGHEAGDTVLAQVAAILTNNSRNEDIPTRWGGEEFMLFLRNINVTDALIIIDRIRTSIASNTFIYGSTDIYVTVSIGVCSLQQSLDETIRCCDAALYTAKRSGKNMVIVHQD</sequence>
<dbReference type="EC" id="2.7.7.65" evidence="2"/>
<dbReference type="NCBIfam" id="TIGR00254">
    <property type="entry name" value="GGDEF"/>
    <property type="match status" value="1"/>
</dbReference>
<dbReference type="RefSeq" id="WP_173501373.1">
    <property type="nucleotide sequence ID" value="NZ_JABSOD010000009.1"/>
</dbReference>
<dbReference type="InterPro" id="IPR029787">
    <property type="entry name" value="Nucleotide_cyclase"/>
</dbReference>
<dbReference type="PANTHER" id="PTHR45138">
    <property type="entry name" value="REGULATORY COMPONENTS OF SENSORY TRANSDUCTION SYSTEM"/>
    <property type="match status" value="1"/>
</dbReference>
<evidence type="ECO:0000313" key="5">
    <source>
        <dbReference type="EMBL" id="NRQ43135.1"/>
    </source>
</evidence>
<dbReference type="SMART" id="SM00267">
    <property type="entry name" value="GGDEF"/>
    <property type="match status" value="1"/>
</dbReference>
<dbReference type="GO" id="GO:0052621">
    <property type="term" value="F:diguanylate cyclase activity"/>
    <property type="evidence" value="ECO:0007669"/>
    <property type="project" value="UniProtKB-EC"/>
</dbReference>
<evidence type="ECO:0000256" key="3">
    <source>
        <dbReference type="ARBA" id="ARBA00034247"/>
    </source>
</evidence>
<evidence type="ECO:0000256" key="1">
    <source>
        <dbReference type="ARBA" id="ARBA00001946"/>
    </source>
</evidence>
<dbReference type="Proteomes" id="UP000523161">
    <property type="component" value="Unassembled WGS sequence"/>
</dbReference>
<dbReference type="PROSITE" id="PS50887">
    <property type="entry name" value="GGDEF"/>
    <property type="match status" value="1"/>
</dbReference>
<comment type="catalytic activity">
    <reaction evidence="3">
        <text>2 GTP = 3',3'-c-di-GMP + 2 diphosphate</text>
        <dbReference type="Rhea" id="RHEA:24898"/>
        <dbReference type="ChEBI" id="CHEBI:33019"/>
        <dbReference type="ChEBI" id="CHEBI:37565"/>
        <dbReference type="ChEBI" id="CHEBI:58805"/>
        <dbReference type="EC" id="2.7.7.65"/>
    </reaction>
</comment>
<gene>
    <name evidence="5" type="ORF">HRH59_11335</name>
</gene>
<protein>
    <recommendedName>
        <fullName evidence="2">diguanylate cyclase</fullName>
        <ecNumber evidence="2">2.7.7.65</ecNumber>
    </recommendedName>
</protein>
<dbReference type="FunFam" id="3.30.70.270:FF:000001">
    <property type="entry name" value="Diguanylate cyclase domain protein"/>
    <property type="match status" value="1"/>
</dbReference>
<dbReference type="InterPro" id="IPR043128">
    <property type="entry name" value="Rev_trsase/Diguanyl_cyclase"/>
</dbReference>
<dbReference type="Gene3D" id="3.30.70.270">
    <property type="match status" value="1"/>
</dbReference>
<comment type="caution">
    <text evidence="5">The sequence shown here is derived from an EMBL/GenBank/DDBJ whole genome shotgun (WGS) entry which is preliminary data.</text>
</comment>
<keyword evidence="6" id="KW-1185">Reference proteome</keyword>
<evidence type="ECO:0000256" key="2">
    <source>
        <dbReference type="ARBA" id="ARBA00012528"/>
    </source>
</evidence>
<dbReference type="SUPFAM" id="SSF55073">
    <property type="entry name" value="Nucleotide cyclase"/>
    <property type="match status" value="1"/>
</dbReference>
<accession>A0A7Y5ARD7</accession>
<dbReference type="EMBL" id="JABSOD010000009">
    <property type="protein sequence ID" value="NRQ43135.1"/>
    <property type="molecule type" value="Genomic_DNA"/>
</dbReference>